<evidence type="ECO:0000256" key="4">
    <source>
        <dbReference type="ARBA" id="ARBA00022692"/>
    </source>
</evidence>
<sequence length="305" mass="33796">MKAVSTKIKETKQDRLFTWITITLIIAIIIIVAYPLYFVLVASVSSPAAVNSGDLLLYPKGFSLIGYENILQNAKLWSGYANTIFYTVMGTLVGVSITILAGYAFSRSDLPGRNILMGIFVFTMYFSGGLVPLYLVVKQLHLIDTRAIIILLGSVSVYNVIIARSFFASTIPKELQEAAFVDGCTNQRFFFEIVIPISKPIIAVITLYCAIAYWNSFFNAMIYLNDMDKYPLQLVLREILLSFQMMMQQAASGGGVDAETVSEMNTLVEVVKYGVIVVATIPVLIIYPFIQKYFVKGVMIGAVKG</sequence>
<evidence type="ECO:0000313" key="9">
    <source>
        <dbReference type="EMBL" id="MDA3733186.1"/>
    </source>
</evidence>
<dbReference type="InterPro" id="IPR035906">
    <property type="entry name" value="MetI-like_sf"/>
</dbReference>
<keyword evidence="4 7" id="KW-0812">Transmembrane</keyword>
<evidence type="ECO:0000259" key="8">
    <source>
        <dbReference type="PROSITE" id="PS50928"/>
    </source>
</evidence>
<organism evidence="9 10">
    <name type="scientific">Holtiella tumoricola</name>
    <dbReference type="NCBI Taxonomy" id="3018743"/>
    <lineage>
        <taxon>Bacteria</taxon>
        <taxon>Bacillati</taxon>
        <taxon>Bacillota</taxon>
        <taxon>Clostridia</taxon>
        <taxon>Lachnospirales</taxon>
        <taxon>Cellulosilyticaceae</taxon>
        <taxon>Holtiella</taxon>
    </lineage>
</organism>
<keyword evidence="3" id="KW-1003">Cell membrane</keyword>
<comment type="similarity">
    <text evidence="7">Belongs to the binding-protein-dependent transport system permease family.</text>
</comment>
<comment type="subcellular location">
    <subcellularLocation>
        <location evidence="1 7">Cell membrane</location>
        <topology evidence="1 7">Multi-pass membrane protein</topology>
    </subcellularLocation>
</comment>
<evidence type="ECO:0000313" key="10">
    <source>
        <dbReference type="Proteomes" id="UP001169242"/>
    </source>
</evidence>
<comment type="caution">
    <text evidence="9">The sequence shown here is derived from an EMBL/GenBank/DDBJ whole genome shotgun (WGS) entry which is preliminary data.</text>
</comment>
<dbReference type="CDD" id="cd06261">
    <property type="entry name" value="TM_PBP2"/>
    <property type="match status" value="1"/>
</dbReference>
<accession>A0AA42J2L4</accession>
<dbReference type="PANTHER" id="PTHR43744:SF9">
    <property type="entry name" value="POLYGALACTURONAN_RHAMNOGALACTURONAN TRANSPORT SYSTEM PERMEASE PROTEIN YTCP"/>
    <property type="match status" value="1"/>
</dbReference>
<dbReference type="Gene3D" id="1.10.3720.10">
    <property type="entry name" value="MetI-like"/>
    <property type="match status" value="1"/>
</dbReference>
<feature type="transmembrane region" description="Helical" evidence="7">
    <location>
        <begin position="147"/>
        <end position="167"/>
    </location>
</feature>
<keyword evidence="2 7" id="KW-0813">Transport</keyword>
<evidence type="ECO:0000256" key="5">
    <source>
        <dbReference type="ARBA" id="ARBA00022989"/>
    </source>
</evidence>
<reference evidence="9" key="1">
    <citation type="journal article" date="2023" name="Int. J. Syst. Evol. Microbiol.">
        <title>&lt;i&gt;Holtiella tumoricola&lt;/i&gt; gen. nov. sp. nov., isolated from a human clinical sample.</title>
        <authorList>
            <person name="Allen-Vercoe E."/>
            <person name="Daigneault M.C."/>
            <person name="Vancuren S.J."/>
            <person name="Cochrane K."/>
            <person name="O'Neal L.L."/>
            <person name="Sankaranarayanan K."/>
            <person name="Lawson P.A."/>
        </authorList>
    </citation>
    <scope>NUCLEOTIDE SEQUENCE</scope>
    <source>
        <strain evidence="9">CC70A</strain>
    </source>
</reference>
<evidence type="ECO:0000256" key="1">
    <source>
        <dbReference type="ARBA" id="ARBA00004651"/>
    </source>
</evidence>
<evidence type="ECO:0000256" key="2">
    <source>
        <dbReference type="ARBA" id="ARBA00022448"/>
    </source>
</evidence>
<dbReference type="InterPro" id="IPR000515">
    <property type="entry name" value="MetI-like"/>
</dbReference>
<name>A0AA42J2L4_9FIRM</name>
<dbReference type="Proteomes" id="UP001169242">
    <property type="component" value="Unassembled WGS sequence"/>
</dbReference>
<dbReference type="AlphaFoldDB" id="A0AA42J2L4"/>
<feature type="transmembrane region" description="Helical" evidence="7">
    <location>
        <begin position="16"/>
        <end position="37"/>
    </location>
</feature>
<evidence type="ECO:0000256" key="7">
    <source>
        <dbReference type="RuleBase" id="RU363032"/>
    </source>
</evidence>
<dbReference type="SUPFAM" id="SSF161098">
    <property type="entry name" value="MetI-like"/>
    <property type="match status" value="1"/>
</dbReference>
<keyword evidence="6 7" id="KW-0472">Membrane</keyword>
<dbReference type="GO" id="GO:0055085">
    <property type="term" value="P:transmembrane transport"/>
    <property type="evidence" value="ECO:0007669"/>
    <property type="project" value="InterPro"/>
</dbReference>
<dbReference type="Pfam" id="PF00528">
    <property type="entry name" value="BPD_transp_1"/>
    <property type="match status" value="1"/>
</dbReference>
<evidence type="ECO:0000256" key="6">
    <source>
        <dbReference type="ARBA" id="ARBA00023136"/>
    </source>
</evidence>
<gene>
    <name evidence="9" type="ORF">PBV87_17045</name>
</gene>
<keyword evidence="5 7" id="KW-1133">Transmembrane helix</keyword>
<dbReference type="PANTHER" id="PTHR43744">
    <property type="entry name" value="ABC TRANSPORTER PERMEASE PROTEIN MG189-RELATED-RELATED"/>
    <property type="match status" value="1"/>
</dbReference>
<feature type="domain" description="ABC transmembrane type-1" evidence="8">
    <location>
        <begin position="80"/>
        <end position="279"/>
    </location>
</feature>
<dbReference type="PROSITE" id="PS50928">
    <property type="entry name" value="ABC_TM1"/>
    <property type="match status" value="1"/>
</dbReference>
<protein>
    <submittedName>
        <fullName evidence="9">Carbohydrate ABC transporter permease</fullName>
    </submittedName>
</protein>
<evidence type="ECO:0000256" key="3">
    <source>
        <dbReference type="ARBA" id="ARBA00022475"/>
    </source>
</evidence>
<dbReference type="RefSeq" id="WP_271013073.1">
    <property type="nucleotide sequence ID" value="NZ_JAQIFT010000061.1"/>
</dbReference>
<proteinExistence type="inferred from homology"/>
<dbReference type="GO" id="GO:0005886">
    <property type="term" value="C:plasma membrane"/>
    <property type="evidence" value="ECO:0007669"/>
    <property type="project" value="UniProtKB-SubCell"/>
</dbReference>
<feature type="transmembrane region" description="Helical" evidence="7">
    <location>
        <begin position="270"/>
        <end position="290"/>
    </location>
</feature>
<feature type="transmembrane region" description="Helical" evidence="7">
    <location>
        <begin position="115"/>
        <end position="135"/>
    </location>
</feature>
<dbReference type="EMBL" id="JAQIFT010000061">
    <property type="protein sequence ID" value="MDA3733186.1"/>
    <property type="molecule type" value="Genomic_DNA"/>
</dbReference>
<feature type="transmembrane region" description="Helical" evidence="7">
    <location>
        <begin position="84"/>
        <end position="103"/>
    </location>
</feature>
<keyword evidence="10" id="KW-1185">Reference proteome</keyword>